<name>A0A0E3W3I1_9FIRM</name>
<sequence length="310" mass="33917">MRDSRSRKKSIGLKALSLLMACMLWFYVVNQGGLASGKNIVEAELQYYNIPSGLTVVGPQTVSVKLWGVFRETGEIVAYVDLAGMEKGKHTLPVKVQPVKGAMLTTVQPDKVEVELEELREHLMPIKVEVIQNPSAGFELREVNISPDKCMVIGDPSVVNRIAVITAPVSLGDSKGISAYTVALEARDAQGNKISQGFSLLPEKVKAYVVVEPTQKQINVPIKPQIKGKPAEGYRVGEITVDPAMISLMGEKIRIDIITEVLTREIDISDKKESFVQAVDIIVPEGVTATPMQVNVKVTIEKVNDKVIQE</sequence>
<evidence type="ECO:0000313" key="2">
    <source>
        <dbReference type="Proteomes" id="UP000045545"/>
    </source>
</evidence>
<dbReference type="PANTHER" id="PTHR37804">
    <property type="entry name" value="CDAA REGULATORY PROTEIN CDAR"/>
    <property type="match status" value="1"/>
</dbReference>
<dbReference type="RefSeq" id="WP_046498397.1">
    <property type="nucleotide sequence ID" value="NZ_CGIH01000032.1"/>
</dbReference>
<dbReference type="Gene3D" id="2.170.120.30">
    <property type="match status" value="1"/>
</dbReference>
<dbReference type="InterPro" id="IPR053154">
    <property type="entry name" value="c-di-AMP_regulator"/>
</dbReference>
<protein>
    <submittedName>
        <fullName evidence="1">YbbR-like</fullName>
    </submittedName>
</protein>
<dbReference type="EMBL" id="CGIH01000032">
    <property type="protein sequence ID" value="CFX84483.1"/>
    <property type="molecule type" value="Genomic_DNA"/>
</dbReference>
<dbReference type="Pfam" id="PF07949">
    <property type="entry name" value="YbbR"/>
    <property type="match status" value="2"/>
</dbReference>
<organism evidence="1 2">
    <name type="scientific">Syntrophomonas zehnderi OL-4</name>
    <dbReference type="NCBI Taxonomy" id="690567"/>
    <lineage>
        <taxon>Bacteria</taxon>
        <taxon>Bacillati</taxon>
        <taxon>Bacillota</taxon>
        <taxon>Clostridia</taxon>
        <taxon>Eubacteriales</taxon>
        <taxon>Syntrophomonadaceae</taxon>
        <taxon>Syntrophomonas</taxon>
    </lineage>
</organism>
<dbReference type="STRING" id="690567.2004"/>
<gene>
    <name evidence="1" type="ORF">2004</name>
</gene>
<evidence type="ECO:0000313" key="1">
    <source>
        <dbReference type="EMBL" id="CFX84483.1"/>
    </source>
</evidence>
<keyword evidence="2" id="KW-1185">Reference proteome</keyword>
<accession>A0A0E3W3I1</accession>
<dbReference type="InterPro" id="IPR012505">
    <property type="entry name" value="YbbR"/>
</dbReference>
<reference evidence="1 2" key="1">
    <citation type="submission" date="2015-03" db="EMBL/GenBank/DDBJ databases">
        <authorList>
            <person name="Murphy D."/>
        </authorList>
    </citation>
    <scope>NUCLEOTIDE SEQUENCE [LARGE SCALE GENOMIC DNA]</scope>
    <source>
        <strain evidence="1 2">OL-4</strain>
    </source>
</reference>
<dbReference type="Gene3D" id="2.170.120.40">
    <property type="entry name" value="YbbR-like domain"/>
    <property type="match status" value="2"/>
</dbReference>
<dbReference type="Proteomes" id="UP000045545">
    <property type="component" value="Unassembled WGS sequence"/>
</dbReference>
<proteinExistence type="predicted"/>
<dbReference type="AlphaFoldDB" id="A0A0E3W3I1"/>
<dbReference type="PANTHER" id="PTHR37804:SF1">
    <property type="entry name" value="CDAA REGULATORY PROTEIN CDAR"/>
    <property type="match status" value="1"/>
</dbReference>